<dbReference type="Proteomes" id="UP000308600">
    <property type="component" value="Unassembled WGS sequence"/>
</dbReference>
<sequence>YLTVDPQIFRVGDVVEVQFSLVVYRMRGDNYICKPMLYSIALLEGKYGNELSSLNSPTKTSPMMAKALKRKVGYVVDANCDARLGGQQGMKHFRARDKEGETGAVQGAEPISQLEKMSLDS</sequence>
<reference evidence="1 2" key="1">
    <citation type="journal article" date="2019" name="Nat. Ecol. Evol.">
        <title>Megaphylogeny resolves global patterns of mushroom evolution.</title>
        <authorList>
            <person name="Varga T."/>
            <person name="Krizsan K."/>
            <person name="Foldi C."/>
            <person name="Dima B."/>
            <person name="Sanchez-Garcia M."/>
            <person name="Sanchez-Ramirez S."/>
            <person name="Szollosi G.J."/>
            <person name="Szarkandi J.G."/>
            <person name="Papp V."/>
            <person name="Albert L."/>
            <person name="Andreopoulos W."/>
            <person name="Angelini C."/>
            <person name="Antonin V."/>
            <person name="Barry K.W."/>
            <person name="Bougher N.L."/>
            <person name="Buchanan P."/>
            <person name="Buyck B."/>
            <person name="Bense V."/>
            <person name="Catcheside P."/>
            <person name="Chovatia M."/>
            <person name="Cooper J."/>
            <person name="Damon W."/>
            <person name="Desjardin D."/>
            <person name="Finy P."/>
            <person name="Geml J."/>
            <person name="Haridas S."/>
            <person name="Hughes K."/>
            <person name="Justo A."/>
            <person name="Karasinski D."/>
            <person name="Kautmanova I."/>
            <person name="Kiss B."/>
            <person name="Kocsube S."/>
            <person name="Kotiranta H."/>
            <person name="LaButti K.M."/>
            <person name="Lechner B.E."/>
            <person name="Liimatainen K."/>
            <person name="Lipzen A."/>
            <person name="Lukacs Z."/>
            <person name="Mihaltcheva S."/>
            <person name="Morgado L.N."/>
            <person name="Niskanen T."/>
            <person name="Noordeloos M.E."/>
            <person name="Ohm R.A."/>
            <person name="Ortiz-Santana B."/>
            <person name="Ovrebo C."/>
            <person name="Racz N."/>
            <person name="Riley R."/>
            <person name="Savchenko A."/>
            <person name="Shiryaev A."/>
            <person name="Soop K."/>
            <person name="Spirin V."/>
            <person name="Szebenyi C."/>
            <person name="Tomsovsky M."/>
            <person name="Tulloss R.E."/>
            <person name="Uehling J."/>
            <person name="Grigoriev I.V."/>
            <person name="Vagvolgyi C."/>
            <person name="Papp T."/>
            <person name="Martin F.M."/>
            <person name="Miettinen O."/>
            <person name="Hibbett D.S."/>
            <person name="Nagy L.G."/>
        </authorList>
    </citation>
    <scope>NUCLEOTIDE SEQUENCE [LARGE SCALE GENOMIC DNA]</scope>
    <source>
        <strain evidence="1 2">NL-1719</strain>
    </source>
</reference>
<proteinExistence type="predicted"/>
<accession>A0ACD2ZY79</accession>
<gene>
    <name evidence="1" type="ORF">BDN72DRAFT_866105</name>
</gene>
<keyword evidence="2" id="KW-1185">Reference proteome</keyword>
<name>A0ACD2ZY79_9AGAR</name>
<dbReference type="EMBL" id="ML209517">
    <property type="protein sequence ID" value="TFK58241.1"/>
    <property type="molecule type" value="Genomic_DNA"/>
</dbReference>
<organism evidence="1 2">
    <name type="scientific">Pluteus cervinus</name>
    <dbReference type="NCBI Taxonomy" id="181527"/>
    <lineage>
        <taxon>Eukaryota</taxon>
        <taxon>Fungi</taxon>
        <taxon>Dikarya</taxon>
        <taxon>Basidiomycota</taxon>
        <taxon>Agaricomycotina</taxon>
        <taxon>Agaricomycetes</taxon>
        <taxon>Agaricomycetidae</taxon>
        <taxon>Agaricales</taxon>
        <taxon>Pluteineae</taxon>
        <taxon>Pluteaceae</taxon>
        <taxon>Pluteus</taxon>
    </lineage>
</organism>
<evidence type="ECO:0000313" key="1">
    <source>
        <dbReference type="EMBL" id="TFK58241.1"/>
    </source>
</evidence>
<protein>
    <submittedName>
        <fullName evidence="1">Uncharacterized protein</fullName>
    </submittedName>
</protein>
<evidence type="ECO:0000313" key="2">
    <source>
        <dbReference type="Proteomes" id="UP000308600"/>
    </source>
</evidence>
<feature type="non-terminal residue" evidence="1">
    <location>
        <position position="1"/>
    </location>
</feature>